<feature type="compositionally biased region" description="Basic and acidic residues" evidence="1">
    <location>
        <begin position="208"/>
        <end position="224"/>
    </location>
</feature>
<evidence type="ECO:0000313" key="3">
    <source>
        <dbReference type="EMBL" id="QQB14339.1"/>
    </source>
</evidence>
<evidence type="ECO:0000313" key="4">
    <source>
        <dbReference type="Proteomes" id="UP000595374"/>
    </source>
</evidence>
<keyword evidence="2" id="KW-0812">Transmembrane</keyword>
<evidence type="ECO:0000256" key="2">
    <source>
        <dbReference type="SAM" id="Phobius"/>
    </source>
</evidence>
<keyword evidence="2" id="KW-1133">Transmembrane helix</keyword>
<dbReference type="EMBL" id="CP065989">
    <property type="protein sequence ID" value="QQB14339.1"/>
    <property type="molecule type" value="Genomic_DNA"/>
</dbReference>
<gene>
    <name evidence="3" type="ORF">I6H47_16635</name>
</gene>
<dbReference type="Proteomes" id="UP000595374">
    <property type="component" value="Chromosome"/>
</dbReference>
<protein>
    <submittedName>
        <fullName evidence="3">LemA family protein</fullName>
    </submittedName>
</protein>
<dbReference type="RefSeq" id="WP_198499410.1">
    <property type="nucleotide sequence ID" value="NZ_CP065989.1"/>
</dbReference>
<sequence>MFWTIVTAGAVSVLVVAAVMLIILRFNQLSMARSLCDEAKRQLVVELRARHALVPAYLGTLQQVTTRDLAPLELALASAERAPFGPRGAAAENALTAEINDAAALPGRRAEATGGPDASTGMRDELDMTVQLLHGQLSVLSERIIAVSRLYNANVDRYHHQRRRTLSRLFGRVFTPREHFTEALADSAVPRGTDATVTRGPGTTASARDADSADQGPERGVVEA</sequence>
<reference evidence="3 4" key="1">
    <citation type="submission" date="2020-12" db="EMBL/GenBank/DDBJ databases">
        <title>FDA dAtabase for Regulatory Grade micrObial Sequences (FDA-ARGOS): Supporting development and validation of Infectious Disease Dx tests.</title>
        <authorList>
            <person name="Sproer C."/>
            <person name="Gronow S."/>
            <person name="Severitt S."/>
            <person name="Schroder I."/>
            <person name="Tallon L."/>
            <person name="Sadzewicz L."/>
            <person name="Zhao X."/>
            <person name="Boylan J."/>
            <person name="Ott S."/>
            <person name="Bowen H."/>
            <person name="Vavikolanu K."/>
            <person name="Mehta A."/>
            <person name="Aluvathingal J."/>
            <person name="Nadendla S."/>
            <person name="Lowell S."/>
            <person name="Myers T."/>
            <person name="Yan Y."/>
            <person name="Sichtig H."/>
        </authorList>
    </citation>
    <scope>NUCLEOTIDE SEQUENCE [LARGE SCALE GENOMIC DNA]</scope>
    <source>
        <strain evidence="3 4">FDAARGOS_990</strain>
    </source>
</reference>
<keyword evidence="2" id="KW-0472">Membrane</keyword>
<name>A0A7T3ZZ27_9MICO</name>
<accession>A0A7T3ZZ27</accession>
<dbReference type="Gene3D" id="1.20.1440.20">
    <property type="entry name" value="LemA-like domain"/>
    <property type="match status" value="1"/>
</dbReference>
<dbReference type="InterPro" id="IPR023353">
    <property type="entry name" value="LemA-like_dom_sf"/>
</dbReference>
<dbReference type="AlphaFoldDB" id="A0A7T3ZZ27"/>
<feature type="region of interest" description="Disordered" evidence="1">
    <location>
        <begin position="191"/>
        <end position="224"/>
    </location>
</feature>
<evidence type="ECO:0000256" key="1">
    <source>
        <dbReference type="SAM" id="MobiDB-lite"/>
    </source>
</evidence>
<feature type="transmembrane region" description="Helical" evidence="2">
    <location>
        <begin position="6"/>
        <end position="24"/>
    </location>
</feature>
<proteinExistence type="predicted"/>
<organism evidence="3 4">
    <name type="scientific">Brevibacterium casei</name>
    <dbReference type="NCBI Taxonomy" id="33889"/>
    <lineage>
        <taxon>Bacteria</taxon>
        <taxon>Bacillati</taxon>
        <taxon>Actinomycetota</taxon>
        <taxon>Actinomycetes</taxon>
        <taxon>Micrococcales</taxon>
        <taxon>Brevibacteriaceae</taxon>
        <taxon>Brevibacterium</taxon>
    </lineage>
</organism>